<reference evidence="3" key="1">
    <citation type="submission" date="2017-08" db="EMBL/GenBank/DDBJ databases">
        <authorList>
            <person name="Varghese N."/>
            <person name="Submissions S."/>
        </authorList>
    </citation>
    <scope>NUCLEOTIDE SEQUENCE [LARGE SCALE GENOMIC DNA]</scope>
    <source>
        <strain evidence="3">DSM 23173</strain>
    </source>
</reference>
<keyword evidence="3" id="KW-1185">Reference proteome</keyword>
<protein>
    <submittedName>
        <fullName evidence="2">Uncharacterized protein</fullName>
    </submittedName>
</protein>
<proteinExistence type="predicted"/>
<evidence type="ECO:0000256" key="1">
    <source>
        <dbReference type="SAM" id="Phobius"/>
    </source>
</evidence>
<dbReference type="AlphaFoldDB" id="A0A285U988"/>
<keyword evidence="1" id="KW-0472">Membrane</keyword>
<keyword evidence="1" id="KW-0812">Transmembrane</keyword>
<organism evidence="2 3">
    <name type="scientific">Salinicoccus kekensis</name>
    <dbReference type="NCBI Taxonomy" id="714307"/>
    <lineage>
        <taxon>Bacteria</taxon>
        <taxon>Bacillati</taxon>
        <taxon>Bacillota</taxon>
        <taxon>Bacilli</taxon>
        <taxon>Bacillales</taxon>
        <taxon>Staphylococcaceae</taxon>
        <taxon>Salinicoccus</taxon>
    </lineage>
</organism>
<gene>
    <name evidence="2" type="ORF">SAMN05878391_0355</name>
</gene>
<sequence length="37" mass="4306">MDKKTKYLIFIVIVIGLGLGFLGYFGFMEFIKNFPMN</sequence>
<evidence type="ECO:0000313" key="3">
    <source>
        <dbReference type="Proteomes" id="UP000219412"/>
    </source>
</evidence>
<dbReference type="EMBL" id="OBQF01000001">
    <property type="protein sequence ID" value="SOC38267.1"/>
    <property type="molecule type" value="Genomic_DNA"/>
</dbReference>
<name>A0A285U988_9STAP</name>
<feature type="transmembrane region" description="Helical" evidence="1">
    <location>
        <begin position="7"/>
        <end position="27"/>
    </location>
</feature>
<dbReference type="Proteomes" id="UP000219412">
    <property type="component" value="Unassembled WGS sequence"/>
</dbReference>
<keyword evidence="1" id="KW-1133">Transmembrane helix</keyword>
<accession>A0A285U988</accession>
<evidence type="ECO:0000313" key="2">
    <source>
        <dbReference type="EMBL" id="SOC38267.1"/>
    </source>
</evidence>